<evidence type="ECO:0000313" key="4">
    <source>
        <dbReference type="EMBL" id="CAF1410577.1"/>
    </source>
</evidence>
<protein>
    <submittedName>
        <fullName evidence="4">Uncharacterized protein</fullName>
    </submittedName>
</protein>
<keyword evidence="3" id="KW-1133">Transmembrane helix</keyword>
<dbReference type="AlphaFoldDB" id="A0A815M1X2"/>
<dbReference type="InterPro" id="IPR050952">
    <property type="entry name" value="TRIM-NHL_E3_ligases"/>
</dbReference>
<keyword evidence="3" id="KW-0812">Transmembrane</keyword>
<keyword evidence="1" id="KW-0677">Repeat</keyword>
<dbReference type="GO" id="GO:0043161">
    <property type="term" value="P:proteasome-mediated ubiquitin-dependent protein catabolic process"/>
    <property type="evidence" value="ECO:0007669"/>
    <property type="project" value="TreeGrafter"/>
</dbReference>
<comment type="caution">
    <text evidence="4">The sequence shown here is derived from an EMBL/GenBank/DDBJ whole genome shotgun (WGS) entry which is preliminary data.</text>
</comment>
<dbReference type="PANTHER" id="PTHR24104">
    <property type="entry name" value="E3 UBIQUITIN-PROTEIN LIGASE NHLRC1-RELATED"/>
    <property type="match status" value="1"/>
</dbReference>
<proteinExistence type="predicted"/>
<feature type="repeat" description="NHL" evidence="2">
    <location>
        <begin position="96"/>
        <end position="135"/>
    </location>
</feature>
<dbReference type="GO" id="GO:0008270">
    <property type="term" value="F:zinc ion binding"/>
    <property type="evidence" value="ECO:0007669"/>
    <property type="project" value="UniProtKB-KW"/>
</dbReference>
<organism evidence="4">
    <name type="scientific">Adineta ricciae</name>
    <name type="common">Rotifer</name>
    <dbReference type="NCBI Taxonomy" id="249248"/>
    <lineage>
        <taxon>Eukaryota</taxon>
        <taxon>Metazoa</taxon>
        <taxon>Spiralia</taxon>
        <taxon>Gnathifera</taxon>
        <taxon>Rotifera</taxon>
        <taxon>Eurotatoria</taxon>
        <taxon>Bdelloidea</taxon>
        <taxon>Adinetida</taxon>
        <taxon>Adinetidae</taxon>
        <taxon>Adineta</taxon>
    </lineage>
</organism>
<dbReference type="InterPro" id="IPR001258">
    <property type="entry name" value="NHL_repeat"/>
</dbReference>
<accession>A0A815M1X2</accession>
<dbReference type="CDD" id="cd05819">
    <property type="entry name" value="NHL"/>
    <property type="match status" value="1"/>
</dbReference>
<gene>
    <name evidence="4" type="ORF">EDS130_LOCUS36697</name>
</gene>
<evidence type="ECO:0000256" key="3">
    <source>
        <dbReference type="SAM" id="Phobius"/>
    </source>
</evidence>
<dbReference type="PROSITE" id="PS51125">
    <property type="entry name" value="NHL"/>
    <property type="match status" value="2"/>
</dbReference>
<reference evidence="4" key="1">
    <citation type="submission" date="2021-02" db="EMBL/GenBank/DDBJ databases">
        <authorList>
            <person name="Nowell W R."/>
        </authorList>
    </citation>
    <scope>NUCLEOTIDE SEQUENCE</scope>
</reference>
<dbReference type="Gene3D" id="2.120.10.30">
    <property type="entry name" value="TolB, C-terminal domain"/>
    <property type="match status" value="2"/>
</dbReference>
<name>A0A815M1X2_ADIRI</name>
<dbReference type="GO" id="GO:0061630">
    <property type="term" value="F:ubiquitin protein ligase activity"/>
    <property type="evidence" value="ECO:0007669"/>
    <property type="project" value="TreeGrafter"/>
</dbReference>
<dbReference type="InterPro" id="IPR011042">
    <property type="entry name" value="6-blade_b-propeller_TolB-like"/>
</dbReference>
<feature type="transmembrane region" description="Helical" evidence="3">
    <location>
        <begin position="6"/>
        <end position="24"/>
    </location>
</feature>
<evidence type="ECO:0000256" key="2">
    <source>
        <dbReference type="PROSITE-ProRule" id="PRU00504"/>
    </source>
</evidence>
<evidence type="ECO:0000256" key="1">
    <source>
        <dbReference type="ARBA" id="ARBA00022737"/>
    </source>
</evidence>
<feature type="repeat" description="NHL" evidence="2">
    <location>
        <begin position="251"/>
        <end position="281"/>
    </location>
</feature>
<dbReference type="Proteomes" id="UP000663852">
    <property type="component" value="Unassembled WGS sequence"/>
</dbReference>
<dbReference type="Gene3D" id="2.40.10.500">
    <property type="match status" value="1"/>
</dbReference>
<dbReference type="PANTHER" id="PTHR24104:SF25">
    <property type="entry name" value="PROTEIN LIN-41"/>
    <property type="match status" value="1"/>
</dbReference>
<dbReference type="GO" id="GO:0000209">
    <property type="term" value="P:protein polyubiquitination"/>
    <property type="evidence" value="ECO:0007669"/>
    <property type="project" value="TreeGrafter"/>
</dbReference>
<dbReference type="EMBL" id="CAJNOJ010000346">
    <property type="protein sequence ID" value="CAF1410577.1"/>
    <property type="molecule type" value="Genomic_DNA"/>
</dbReference>
<dbReference type="SUPFAM" id="SSF101898">
    <property type="entry name" value="NHL repeat"/>
    <property type="match status" value="1"/>
</dbReference>
<keyword evidence="3" id="KW-0472">Membrane</keyword>
<dbReference type="Pfam" id="PF01436">
    <property type="entry name" value="NHL"/>
    <property type="match status" value="2"/>
</dbReference>
<sequence length="284" mass="31042">MVQIGIGITAIVVIVALVIIIMHISKHRKVSDIPIHINSTVIFESTSTKTPFYTTSTTTSFYTTFTTKRISTVIFTTPIIDQIKWKKNGTPIAGGHGSGSDLNQLRQPQGLFVDNDNTIYIVDYQNHRIVQWKSADTEKNEVRRWTEGEDANSNGTIVAGGNDAGNNLNQLNSPSSIFVDENYSVYISDHKNHRIMKWRKGAQTGMIVAGGSGQICVGDCANHRVVCWNEGSSEGTIVAGGIGPGESSDKLSSPTGISFDIKGNIYVSDHNNHRVQKFATDNNQ</sequence>